<dbReference type="InterPro" id="IPR013785">
    <property type="entry name" value="Aldolase_TIM"/>
</dbReference>
<keyword evidence="2" id="KW-1185">Reference proteome</keyword>
<reference evidence="1" key="1">
    <citation type="submission" date="2021-03" db="EMBL/GenBank/DDBJ databases">
        <title>Whole genome shotgun sequence of Actinoplanes consettensis NBRC 14913.</title>
        <authorList>
            <person name="Komaki H."/>
            <person name="Tamura T."/>
        </authorList>
    </citation>
    <scope>NUCLEOTIDE SEQUENCE</scope>
    <source>
        <strain evidence="1">NBRC 14913</strain>
    </source>
</reference>
<evidence type="ECO:0000313" key="1">
    <source>
        <dbReference type="EMBL" id="GIM74671.1"/>
    </source>
</evidence>
<accession>A0A919SM47</accession>
<dbReference type="GO" id="GO:0043720">
    <property type="term" value="F:3-keto-5-aminohexanoate cleavage activity"/>
    <property type="evidence" value="ECO:0007669"/>
    <property type="project" value="InterPro"/>
</dbReference>
<dbReference type="InterPro" id="IPR008567">
    <property type="entry name" value="BKACE"/>
</dbReference>
<dbReference type="AlphaFoldDB" id="A0A919SM47"/>
<comment type="caution">
    <text evidence="1">The sequence shown here is derived from an EMBL/GenBank/DDBJ whole genome shotgun (WGS) entry which is preliminary data.</text>
</comment>
<dbReference type="PANTHER" id="PTHR37418:SF1">
    <property type="entry name" value="3-KETO-5-AMINOHEXANOATE CLEAVAGE PROTEIN"/>
    <property type="match status" value="1"/>
</dbReference>
<evidence type="ECO:0000313" key="2">
    <source>
        <dbReference type="Proteomes" id="UP000680865"/>
    </source>
</evidence>
<organism evidence="1 2">
    <name type="scientific">Winogradskya consettensis</name>
    <dbReference type="NCBI Taxonomy" id="113560"/>
    <lineage>
        <taxon>Bacteria</taxon>
        <taxon>Bacillati</taxon>
        <taxon>Actinomycetota</taxon>
        <taxon>Actinomycetes</taxon>
        <taxon>Micromonosporales</taxon>
        <taxon>Micromonosporaceae</taxon>
        <taxon>Winogradskya</taxon>
    </lineage>
</organism>
<evidence type="ECO:0008006" key="3">
    <source>
        <dbReference type="Google" id="ProtNLM"/>
    </source>
</evidence>
<protein>
    <recommendedName>
        <fullName evidence="3">3-keto-5-aminohexanoate cleavage protein</fullName>
    </recommendedName>
</protein>
<dbReference type="EMBL" id="BOQP01000021">
    <property type="protein sequence ID" value="GIM74671.1"/>
    <property type="molecule type" value="Genomic_DNA"/>
</dbReference>
<proteinExistence type="predicted"/>
<dbReference type="Gene3D" id="3.20.20.70">
    <property type="entry name" value="Aldolase class I"/>
    <property type="match status" value="1"/>
</dbReference>
<dbReference type="PANTHER" id="PTHR37418">
    <property type="entry name" value="3-KETO-5-AMINOHEXANOATE CLEAVAGE ENZYME-RELATED"/>
    <property type="match status" value="1"/>
</dbReference>
<dbReference type="Proteomes" id="UP000680865">
    <property type="component" value="Unassembled WGS sequence"/>
</dbReference>
<sequence length="242" mass="25402">MKACLNGGRAAGVPMRPEELALDAAAAVAAGAEAVHLHPRDAAGAETLDAVAVGAAVKSVKERCPGTPVGVTTGLWITNGNALVRLERLRAWADLPEASRPAFASVNLGEGLFHETVAVLEAAGVATEAGVWSRQDADLLHGVPVEKVLIEVLRTPAAEAMSAADLILERLEQLGVAGPRLLHGEDEACWPLIRYAGRLGLPTRIGLEDTLVDETGAPARGNADLVKRAIAVWEGERYRPRT</sequence>
<name>A0A919SM47_9ACTN</name>
<dbReference type="Pfam" id="PF05853">
    <property type="entry name" value="BKACE"/>
    <property type="match status" value="1"/>
</dbReference>
<gene>
    <name evidence="1" type="ORF">Aco04nite_41500</name>
</gene>